<comment type="caution">
    <text evidence="7">The sequence shown here is derived from an EMBL/GenBank/DDBJ whole genome shotgun (WGS) entry which is preliminary data.</text>
</comment>
<gene>
    <name evidence="7" type="ORF">ZIOFF_031918</name>
</gene>
<dbReference type="PROSITE" id="PS00287">
    <property type="entry name" value="CYSTATIN"/>
    <property type="match status" value="1"/>
</dbReference>
<dbReference type="InterPro" id="IPR036291">
    <property type="entry name" value="NAD(P)-bd_dom_sf"/>
</dbReference>
<feature type="region of interest" description="Disordered" evidence="5">
    <location>
        <begin position="201"/>
        <end position="286"/>
    </location>
</feature>
<keyword evidence="8" id="KW-1185">Reference proteome</keyword>
<name>A0A8J5GFH8_ZINOF</name>
<keyword evidence="2 4" id="KW-0646">Protease inhibitor</keyword>
<dbReference type="AlphaFoldDB" id="A0A8J5GFH8"/>
<evidence type="ECO:0000313" key="8">
    <source>
        <dbReference type="Proteomes" id="UP000734854"/>
    </source>
</evidence>
<dbReference type="InterPro" id="IPR018073">
    <property type="entry name" value="Prot_inh_cystat_CS"/>
</dbReference>
<evidence type="ECO:0000256" key="3">
    <source>
        <dbReference type="ARBA" id="ARBA00022704"/>
    </source>
</evidence>
<feature type="compositionally biased region" description="Basic and acidic residues" evidence="5">
    <location>
        <begin position="245"/>
        <end position="263"/>
    </location>
</feature>
<evidence type="ECO:0000259" key="6">
    <source>
        <dbReference type="SMART" id="SM00043"/>
    </source>
</evidence>
<feature type="compositionally biased region" description="Basic and acidic residues" evidence="5">
    <location>
        <begin position="211"/>
        <end position="227"/>
    </location>
</feature>
<dbReference type="InterPro" id="IPR046350">
    <property type="entry name" value="Cystatin_sf"/>
</dbReference>
<dbReference type="SUPFAM" id="SSF54403">
    <property type="entry name" value="Cystatin/monellin"/>
    <property type="match status" value="1"/>
</dbReference>
<dbReference type="EMBL" id="JACMSC010000009">
    <property type="protein sequence ID" value="KAG6506594.1"/>
    <property type="molecule type" value="Genomic_DNA"/>
</dbReference>
<comment type="similarity">
    <text evidence="1 4">Belongs to the cystatin family. Phytocystatin subfamily.</text>
</comment>
<dbReference type="InterPro" id="IPR000010">
    <property type="entry name" value="Cystatin_dom"/>
</dbReference>
<reference evidence="7 8" key="1">
    <citation type="submission" date="2020-08" db="EMBL/GenBank/DDBJ databases">
        <title>Plant Genome Project.</title>
        <authorList>
            <person name="Zhang R.-G."/>
        </authorList>
    </citation>
    <scope>NUCLEOTIDE SEQUENCE [LARGE SCALE GENOMIC DNA]</scope>
    <source>
        <tissue evidence="7">Rhizome</tissue>
    </source>
</reference>
<protein>
    <recommendedName>
        <fullName evidence="4">Cysteine proteinase inhibitor</fullName>
    </recommendedName>
</protein>
<accession>A0A8J5GFH8</accession>
<evidence type="ECO:0000256" key="1">
    <source>
        <dbReference type="ARBA" id="ARBA00007233"/>
    </source>
</evidence>
<keyword evidence="3 4" id="KW-0789">Thiol protease inhibitor</keyword>
<dbReference type="Gene3D" id="3.10.450.10">
    <property type="match status" value="1"/>
</dbReference>
<evidence type="ECO:0000256" key="2">
    <source>
        <dbReference type="ARBA" id="ARBA00022690"/>
    </source>
</evidence>
<organism evidence="7 8">
    <name type="scientific">Zingiber officinale</name>
    <name type="common">Ginger</name>
    <name type="synonym">Amomum zingiber</name>
    <dbReference type="NCBI Taxonomy" id="94328"/>
    <lineage>
        <taxon>Eukaryota</taxon>
        <taxon>Viridiplantae</taxon>
        <taxon>Streptophyta</taxon>
        <taxon>Embryophyta</taxon>
        <taxon>Tracheophyta</taxon>
        <taxon>Spermatophyta</taxon>
        <taxon>Magnoliopsida</taxon>
        <taxon>Liliopsida</taxon>
        <taxon>Zingiberales</taxon>
        <taxon>Zingiberaceae</taxon>
        <taxon>Zingiber</taxon>
    </lineage>
</organism>
<dbReference type="PANTHER" id="PTHR11413">
    <property type="entry name" value="CYSTATIN FAMILY MEMBER"/>
    <property type="match status" value="1"/>
</dbReference>
<sequence>MILLNHATVSSIHLKSSPRSIYARGVGLRYWHLSIVCKKEGQVPPFYFVLSFYEGLDLGDFIAAGMSPTSSISKAPLQKDIENGSCLGLSSEEYNREACLDASERESTVSITVFGASGDLAKKKIFPALDRIGYGIVLTRISRQNALLKFTQLLKAKEQVVAGKMYYLTLEANDYGSKKQYEAKVWVKPWMNFMELEDFKPLTDSPSTSSQDKKQLEQSSEGEKKESVGAPSENKILKQKKSKKEKSSKEQEEHDQNQEKGDIEVEVADASAVDVKERIKKVASMR</sequence>
<evidence type="ECO:0000256" key="4">
    <source>
        <dbReference type="RuleBase" id="RU362130"/>
    </source>
</evidence>
<dbReference type="SUPFAM" id="SSF51735">
    <property type="entry name" value="NAD(P)-binding Rossmann-fold domains"/>
    <property type="match status" value="1"/>
</dbReference>
<dbReference type="Gene3D" id="3.40.50.720">
    <property type="entry name" value="NAD(P)-binding Rossmann-like Domain"/>
    <property type="match status" value="1"/>
</dbReference>
<dbReference type="Pfam" id="PF16845">
    <property type="entry name" value="SQAPI"/>
    <property type="match status" value="1"/>
</dbReference>
<feature type="domain" description="Cystatin" evidence="6">
    <location>
        <begin position="111"/>
        <end position="202"/>
    </location>
</feature>
<dbReference type="CDD" id="cd00042">
    <property type="entry name" value="CY"/>
    <property type="match status" value="1"/>
</dbReference>
<dbReference type="GO" id="GO:0004869">
    <property type="term" value="F:cysteine-type endopeptidase inhibitor activity"/>
    <property type="evidence" value="ECO:0007669"/>
    <property type="project" value="UniProtKB-KW"/>
</dbReference>
<dbReference type="InterPro" id="IPR027214">
    <property type="entry name" value="Cystatin"/>
</dbReference>
<evidence type="ECO:0000313" key="7">
    <source>
        <dbReference type="EMBL" id="KAG6506594.1"/>
    </source>
</evidence>
<evidence type="ECO:0000256" key="5">
    <source>
        <dbReference type="SAM" id="MobiDB-lite"/>
    </source>
</evidence>
<dbReference type="Proteomes" id="UP000734854">
    <property type="component" value="Unassembled WGS sequence"/>
</dbReference>
<dbReference type="SMART" id="SM00043">
    <property type="entry name" value="CY"/>
    <property type="match status" value="1"/>
</dbReference>
<proteinExistence type="inferred from homology"/>
<dbReference type="PANTHER" id="PTHR11413:SF110">
    <property type="entry name" value="CYSTEINE PROTEINASE INHIBITOR 6"/>
    <property type="match status" value="1"/>
</dbReference>